<dbReference type="GO" id="GO:0005743">
    <property type="term" value="C:mitochondrial inner membrane"/>
    <property type="evidence" value="ECO:0007669"/>
    <property type="project" value="UniProtKB-SubCell"/>
</dbReference>
<dbReference type="KEGG" id="wic:J056_002903"/>
<dbReference type="STRING" id="1299270.R9ANE7"/>
<dbReference type="GO" id="GO:1990542">
    <property type="term" value="P:mitochondrial transmembrane transport"/>
    <property type="evidence" value="ECO:0007669"/>
    <property type="project" value="InterPro"/>
</dbReference>
<accession>R9ANE7</accession>
<dbReference type="InterPro" id="IPR045315">
    <property type="entry name" value="Mtm1-like"/>
</dbReference>
<dbReference type="RefSeq" id="XP_009266482.1">
    <property type="nucleotide sequence ID" value="XM_009268207.1"/>
</dbReference>
<feature type="region of interest" description="Disordered" evidence="12">
    <location>
        <begin position="64"/>
        <end position="94"/>
    </location>
</feature>
<evidence type="ECO:0000256" key="11">
    <source>
        <dbReference type="RuleBase" id="RU000488"/>
    </source>
</evidence>
<feature type="repeat" description="Solcar" evidence="10">
    <location>
        <begin position="153"/>
        <end position="238"/>
    </location>
</feature>
<comment type="similarity">
    <text evidence="2 11">Belongs to the mitochondrial carrier (TC 2.A.29) family.</text>
</comment>
<comment type="subcellular location">
    <subcellularLocation>
        <location evidence="1">Mitochondrion inner membrane</location>
        <topology evidence="1">Multi-pass membrane protein</topology>
    </subcellularLocation>
</comment>
<evidence type="ECO:0000256" key="5">
    <source>
        <dbReference type="ARBA" id="ARBA00022737"/>
    </source>
</evidence>
<dbReference type="InterPro" id="IPR018108">
    <property type="entry name" value="MCP_transmembrane"/>
</dbReference>
<feature type="repeat" description="Solcar" evidence="10">
    <location>
        <begin position="247"/>
        <end position="344"/>
    </location>
</feature>
<dbReference type="InterPro" id="IPR002067">
    <property type="entry name" value="MCP"/>
</dbReference>
<evidence type="ECO:0000256" key="9">
    <source>
        <dbReference type="ARBA" id="ARBA00023136"/>
    </source>
</evidence>
<evidence type="ECO:0000256" key="6">
    <source>
        <dbReference type="ARBA" id="ARBA00022792"/>
    </source>
</evidence>
<reference evidence="14" key="1">
    <citation type="journal article" date="2013" name="BMC Genomics">
        <title>Genome and transcriptome sequencing of the halophilic fungus Wallemia ichthyophaga: haloadaptations present and absent.</title>
        <authorList>
            <person name="Zajc J."/>
            <person name="Liu Y."/>
            <person name="Dai W."/>
            <person name="Yang Z."/>
            <person name="Hu J."/>
            <person name="Gostincar C."/>
            <person name="Gunde-Cimerman N."/>
        </authorList>
    </citation>
    <scope>NUCLEOTIDE SEQUENCE [LARGE SCALE GENOMIC DNA]</scope>
    <source>
        <strain evidence="14">EXF-994 / CBS 113033</strain>
    </source>
</reference>
<keyword evidence="8" id="KW-0496">Mitochondrion</keyword>
<keyword evidence="7" id="KW-1133">Transmembrane helix</keyword>
<dbReference type="InterPro" id="IPR023395">
    <property type="entry name" value="MCP_dom_sf"/>
</dbReference>
<keyword evidence="4 10" id="KW-0812">Transmembrane</keyword>
<feature type="repeat" description="Solcar" evidence="10">
    <location>
        <begin position="30"/>
        <end position="146"/>
    </location>
</feature>
<sequence length="350" mass="38061">MDNDDQIHRAAVATAATTPATAAAPPLPIIPPSAKLIAASVGAIVTSLSMTPFDVIKVRLQTQSQWHSQRRTHSAHPPQKLPHHAHPISDHITSSNKRLNGSLDAVIKISKFEGPSALWKGLTPTLLMAIPSNAVYMLGYESLHRTLLESGLNTALSPLLAGAIARTFSATVISPLELLRTRLQASSTQSPAQIVQTLRQSVRKSGLRVLWRGLDWTLARDVPFSSFYWAGFELIKRSMIRYEGIEAPIRTPFVAGAASGICAALVTSPFDVLKTRRQALVDASHEVTLPRQLAKKNPSMVSLFFNILRVEGPKALFAGLSPRVAKIAPACGIQIATYSQVSKYWSNRYP</sequence>
<dbReference type="PANTHER" id="PTHR45760">
    <property type="entry name" value="FI19922P1-RELATED"/>
    <property type="match status" value="1"/>
</dbReference>
<name>R9ANE7_WALI9</name>
<dbReference type="SUPFAM" id="SSF103506">
    <property type="entry name" value="Mitochondrial carrier"/>
    <property type="match status" value="1"/>
</dbReference>
<evidence type="ECO:0000256" key="1">
    <source>
        <dbReference type="ARBA" id="ARBA00004448"/>
    </source>
</evidence>
<evidence type="ECO:0000313" key="14">
    <source>
        <dbReference type="Proteomes" id="UP000014064"/>
    </source>
</evidence>
<evidence type="ECO:0000256" key="4">
    <source>
        <dbReference type="ARBA" id="ARBA00022692"/>
    </source>
</evidence>
<dbReference type="EMBL" id="KE007226">
    <property type="protein sequence ID" value="EOR03734.1"/>
    <property type="molecule type" value="Genomic_DNA"/>
</dbReference>
<evidence type="ECO:0000256" key="10">
    <source>
        <dbReference type="PROSITE-ProRule" id="PRU00282"/>
    </source>
</evidence>
<evidence type="ECO:0000256" key="7">
    <source>
        <dbReference type="ARBA" id="ARBA00022989"/>
    </source>
</evidence>
<keyword evidence="6" id="KW-0999">Mitochondrion inner membrane</keyword>
<dbReference type="Proteomes" id="UP000014064">
    <property type="component" value="Unassembled WGS sequence"/>
</dbReference>
<dbReference type="Pfam" id="PF00153">
    <property type="entry name" value="Mito_carr"/>
    <property type="match status" value="3"/>
</dbReference>
<dbReference type="eggNOG" id="KOG0761">
    <property type="taxonomic scope" value="Eukaryota"/>
</dbReference>
<evidence type="ECO:0000256" key="3">
    <source>
        <dbReference type="ARBA" id="ARBA00022448"/>
    </source>
</evidence>
<gene>
    <name evidence="13" type="ORF">J056_002903</name>
</gene>
<dbReference type="GeneID" id="20375855"/>
<evidence type="ECO:0000256" key="2">
    <source>
        <dbReference type="ARBA" id="ARBA00006375"/>
    </source>
</evidence>
<dbReference type="OMA" id="YWWGYES"/>
<keyword evidence="5" id="KW-0677">Repeat</keyword>
<dbReference type="HOGENOM" id="CLU_015166_0_0_1"/>
<dbReference type="OrthoDB" id="1747031at2759"/>
<keyword evidence="9 10" id="KW-0472">Membrane</keyword>
<dbReference type="PANTHER" id="PTHR45760:SF2">
    <property type="entry name" value="FI19922P1-RELATED"/>
    <property type="match status" value="1"/>
</dbReference>
<proteinExistence type="inferred from homology"/>
<dbReference type="PRINTS" id="PR00926">
    <property type="entry name" value="MITOCARRIER"/>
</dbReference>
<dbReference type="PROSITE" id="PS50920">
    <property type="entry name" value="SOLCAR"/>
    <property type="match status" value="3"/>
</dbReference>
<organism evidence="13 14">
    <name type="scientific">Wallemia ichthyophaga (strain EXF-994 / CBS 113033)</name>
    <dbReference type="NCBI Taxonomy" id="1299270"/>
    <lineage>
        <taxon>Eukaryota</taxon>
        <taxon>Fungi</taxon>
        <taxon>Dikarya</taxon>
        <taxon>Basidiomycota</taxon>
        <taxon>Wallemiomycotina</taxon>
        <taxon>Wallemiomycetes</taxon>
        <taxon>Wallemiales</taxon>
        <taxon>Wallemiaceae</taxon>
        <taxon>Wallemia</taxon>
    </lineage>
</organism>
<keyword evidence="14" id="KW-1185">Reference proteome</keyword>
<keyword evidence="3 11" id="KW-0813">Transport</keyword>
<evidence type="ECO:0000313" key="13">
    <source>
        <dbReference type="EMBL" id="EOR03734.1"/>
    </source>
</evidence>
<evidence type="ECO:0000256" key="12">
    <source>
        <dbReference type="SAM" id="MobiDB-lite"/>
    </source>
</evidence>
<evidence type="ECO:0000256" key="8">
    <source>
        <dbReference type="ARBA" id="ARBA00023128"/>
    </source>
</evidence>
<dbReference type="Gene3D" id="1.50.40.10">
    <property type="entry name" value="Mitochondrial carrier domain"/>
    <property type="match status" value="2"/>
</dbReference>
<dbReference type="AlphaFoldDB" id="R9ANE7"/>
<protein>
    <submittedName>
        <fullName evidence="13">Solute carrier family 25 member 40</fullName>
    </submittedName>
</protein>